<feature type="region of interest" description="Disordered" evidence="1">
    <location>
        <begin position="228"/>
        <end position="255"/>
    </location>
</feature>
<gene>
    <name evidence="3" type="ordered locus">SNE_A18170</name>
</gene>
<proteinExistence type="predicted"/>
<evidence type="ECO:0000256" key="2">
    <source>
        <dbReference type="SAM" id="Phobius"/>
    </source>
</evidence>
<evidence type="ECO:0000313" key="4">
    <source>
        <dbReference type="Proteomes" id="UP000000496"/>
    </source>
</evidence>
<evidence type="ECO:0000256" key="1">
    <source>
        <dbReference type="SAM" id="MobiDB-lite"/>
    </source>
</evidence>
<feature type="transmembrane region" description="Helical" evidence="2">
    <location>
        <begin position="204"/>
        <end position="227"/>
    </location>
</feature>
<keyword evidence="2" id="KW-0472">Membrane</keyword>
<reference key="1">
    <citation type="journal article" date="2011" name="Mol. Biol. Evol.">
        <title>Unity in variety -- the pan-genome of the Chlamydiae.</title>
        <authorList>
            <person name="Collingro A."/>
            <person name="Tischler P."/>
            <person name="Weinmaier T."/>
            <person name="Penz T."/>
            <person name="Heinz E."/>
            <person name="Brunham R.C."/>
            <person name="Read T.D."/>
            <person name="Bavoil P.M."/>
            <person name="Sachse K."/>
            <person name="Kahane S."/>
            <person name="Friedman M.G."/>
            <person name="Rattei T."/>
            <person name="Myers G.S.A."/>
            <person name="Horn M."/>
        </authorList>
    </citation>
    <scope>NUCLEOTIDE SEQUENCE</scope>
    <source>
        <strain>Z</strain>
    </source>
</reference>
<dbReference type="HOGENOM" id="CLU_569717_0_0_0"/>
<keyword evidence="2" id="KW-1133">Transmembrane helix</keyword>
<dbReference type="RefSeq" id="WP_013944160.1">
    <property type="nucleotide sequence ID" value="NC_015713.1"/>
</dbReference>
<sequence length="479" mass="52004">MSSSLEIGAKLNEYISELQRFSIEDTPSKESFTKLAEEVNGFLQGLNTFATMANVENFLQAKSLLRSNNERFTEVTPAVASGIPNQTEYWPSKSVKELDSELQALEESSSSDGESSDIRTSALMLIEKITKTQESQPTFVAISDAPALESLRERVEVLTTPPSTPRSTPVHEKRTEILEDSLDIEEEEEEEEIKEEGPSFWKKVGVLALIGLVILAPVTAVLAPALMGSSSNSSSPDHSFDIPRGGTRTDFSPNSLSMPDFQLHNGTNNTQPTSTLPSLTFEQPTCPLNNTQPLDIHTLQPSFTPLTSTFEQTTNSTGTPSYTGSQDSIEPSQIRYVDVATLSGNELIPTKEGPITVIEYDSRMPSSSGIPMPSDQSMESAHLAIGSSAAPKTPEFNPANFMRSSTAFKPTFTKVHHTASPQLLALPKPPAKSVVIPQTVGQIESLNPVLRLPPYFGIPPLSSRDVSEVQYGNSTIATK</sequence>
<accession>F8L356</accession>
<dbReference type="AlphaFoldDB" id="F8L356"/>
<protein>
    <submittedName>
        <fullName evidence="3">Uncharacterized protein</fullName>
    </submittedName>
</protein>
<name>F8L356_SIMNZ</name>
<keyword evidence="2" id="KW-0812">Transmembrane</keyword>
<evidence type="ECO:0000313" key="3">
    <source>
        <dbReference type="EMBL" id="CCB89694.1"/>
    </source>
</evidence>
<reference evidence="3 4" key="2">
    <citation type="journal article" date="2011" name="Mol. Biol. Evol.">
        <title>Unity in variety--the pan-genome of the Chlamydiae.</title>
        <authorList>
            <person name="Collingro A."/>
            <person name="Tischler P."/>
            <person name="Weinmaier T."/>
            <person name="Penz T."/>
            <person name="Heinz E."/>
            <person name="Brunham R.C."/>
            <person name="Read T.D."/>
            <person name="Bavoil P.M."/>
            <person name="Sachse K."/>
            <person name="Kahane S."/>
            <person name="Friedman M.G."/>
            <person name="Rattei T."/>
            <person name="Myers G.S."/>
            <person name="Horn M."/>
        </authorList>
    </citation>
    <scope>NUCLEOTIDE SEQUENCE [LARGE SCALE GENOMIC DNA]</scope>
    <source>
        <strain evidence="4">ATCC VR-1471 / Z</strain>
    </source>
</reference>
<keyword evidence="4" id="KW-1185">Reference proteome</keyword>
<organism evidence="3 4">
    <name type="scientific">Simkania negevensis (strain ATCC VR-1471 / DSM 27360 / Z)</name>
    <dbReference type="NCBI Taxonomy" id="331113"/>
    <lineage>
        <taxon>Bacteria</taxon>
        <taxon>Pseudomonadati</taxon>
        <taxon>Chlamydiota</taxon>
        <taxon>Chlamydiia</taxon>
        <taxon>Parachlamydiales</taxon>
        <taxon>Simkaniaceae</taxon>
        <taxon>Simkania</taxon>
    </lineage>
</organism>
<dbReference type="KEGG" id="sng:SNE_A18170"/>
<dbReference type="EMBL" id="FR872582">
    <property type="protein sequence ID" value="CCB89694.1"/>
    <property type="molecule type" value="Genomic_DNA"/>
</dbReference>
<dbReference type="Proteomes" id="UP000000496">
    <property type="component" value="Chromosome gsn.131"/>
</dbReference>
<dbReference type="STRING" id="331113.SNE_A18170"/>